<dbReference type="GeneID" id="25372288"/>
<proteinExistence type="predicted"/>
<dbReference type="InParanoid" id="A0A074Y409"/>
<dbReference type="InterPro" id="IPR049049">
    <property type="entry name" value="Beta-AFase-like_GH127_C"/>
</dbReference>
<dbReference type="STRING" id="1043005.A0A074Y409"/>
<dbReference type="AlphaFoldDB" id="A0A074Y409"/>
<name>A0A074Y409_AURSE</name>
<evidence type="ECO:0000313" key="4">
    <source>
        <dbReference type="EMBL" id="KEQ90659.1"/>
    </source>
</evidence>
<sequence>MAYPQITFIHTTITPNTLLGQRRQAASANTLQYQLDVLKKTGRYDAFKLEWHPIYDRTPEVWPIPDHLFWDSDVAKWIEGACYFLQQQAMPEISQAVDELVSMIRSAQQSDGYLNIHYTVVEPGKRFTNLKDMHELYNCGHLIEAALAHKALYGNDQLLSTICSYVDLLCNTFGPGPGQTHGYPGHPEIELALLRLYEQTQVERYLSLARYFITERGNLTGCDGRHYFDVEAERRGADPNMKPAFYPEPRSLWYHQAHASIAEQQTIEGHSVRAMYLLTSVADLFRLEEGHSDLEAATYRLWNNMVNQKMYSTGGIGAIKQWEGFGLDYFLPQGTAEGGCYSETCAAIGVMMLAQRLLQTDLDGRFTDIMELCLYNAVLTAMSIDGKKFTYVNQLASSVKDLSERDDWFTVACCPPNMLRLLGTIGGYIWSFDTDSDNRTAQIDVHLYVGAKLVFDCGQSQVILEQETNWPLSGDVRFKLHSETIDVAIRLRIPGWAKSWKITPQLPGADLNKGYVTITSHWLKQNPDFTLSVAFEPRILFSHPLSNTNTVTIARGPVVYCVEDIDNDWVQDHFASVLLSPACEIAEKHIQGSDMGDSYVALTVTKGASLLDASAREATPFLSEDGLMAGKALQDLTFVPYYFRANRGGRGQMRVGLKKAT</sequence>
<dbReference type="HOGENOM" id="CLU_013148_3_0_1"/>
<dbReference type="OMA" id="PSTMRVW"/>
<dbReference type="Pfam" id="PF20737">
    <property type="entry name" value="Glyco_hydro127C"/>
    <property type="match status" value="1"/>
</dbReference>
<dbReference type="Pfam" id="PF07944">
    <property type="entry name" value="Beta-AFase-like_GH127_cat"/>
    <property type="match status" value="1"/>
</dbReference>
<protein>
    <submittedName>
        <fullName evidence="4">Glycoside hydrolase family 127 protein</fullName>
    </submittedName>
</protein>
<accession>A0A074Y409</accession>
<reference evidence="4 5" key="1">
    <citation type="journal article" date="2014" name="BMC Genomics">
        <title>Genome sequencing of four Aureobasidium pullulans varieties: biotechnological potential, stress tolerance, and description of new species.</title>
        <authorList>
            <person name="Gostin Ar C."/>
            <person name="Ohm R.A."/>
            <person name="Kogej T."/>
            <person name="Sonjak S."/>
            <person name="Turk M."/>
            <person name="Zajc J."/>
            <person name="Zalar P."/>
            <person name="Grube M."/>
            <person name="Sun H."/>
            <person name="Han J."/>
            <person name="Sharma A."/>
            <person name="Chiniquy J."/>
            <person name="Ngan C.Y."/>
            <person name="Lipzen A."/>
            <person name="Barry K."/>
            <person name="Grigoriev I.V."/>
            <person name="Gunde-Cimerman N."/>
        </authorList>
    </citation>
    <scope>NUCLEOTIDE SEQUENCE [LARGE SCALE GENOMIC DNA]</scope>
    <source>
        <strain evidence="4 5">EXF-2481</strain>
    </source>
</reference>
<organism evidence="4 5">
    <name type="scientific">Aureobasidium subglaciale (strain EXF-2481)</name>
    <name type="common">Aureobasidium pullulans var. subglaciale</name>
    <dbReference type="NCBI Taxonomy" id="1043005"/>
    <lineage>
        <taxon>Eukaryota</taxon>
        <taxon>Fungi</taxon>
        <taxon>Dikarya</taxon>
        <taxon>Ascomycota</taxon>
        <taxon>Pezizomycotina</taxon>
        <taxon>Dothideomycetes</taxon>
        <taxon>Dothideomycetidae</taxon>
        <taxon>Dothideales</taxon>
        <taxon>Saccotheciaceae</taxon>
        <taxon>Aureobasidium</taxon>
    </lineage>
</organism>
<evidence type="ECO:0000259" key="2">
    <source>
        <dbReference type="Pfam" id="PF20736"/>
    </source>
</evidence>
<dbReference type="GO" id="GO:0005975">
    <property type="term" value="P:carbohydrate metabolic process"/>
    <property type="evidence" value="ECO:0007669"/>
    <property type="project" value="InterPro"/>
</dbReference>
<dbReference type="Pfam" id="PF20736">
    <property type="entry name" value="Glyco_hydro127M"/>
    <property type="match status" value="1"/>
</dbReference>
<dbReference type="RefSeq" id="XP_013339172.1">
    <property type="nucleotide sequence ID" value="XM_013483718.1"/>
</dbReference>
<dbReference type="InterPro" id="IPR008928">
    <property type="entry name" value="6-hairpin_glycosidase_sf"/>
</dbReference>
<dbReference type="InterPro" id="IPR012878">
    <property type="entry name" value="Beta-AFase-like_GH127_cat"/>
</dbReference>
<dbReference type="OrthoDB" id="654211at2759"/>
<dbReference type="InterPro" id="IPR049174">
    <property type="entry name" value="Beta-AFase-like"/>
</dbReference>
<dbReference type="SUPFAM" id="SSF48208">
    <property type="entry name" value="Six-hairpin glycosidases"/>
    <property type="match status" value="1"/>
</dbReference>
<evidence type="ECO:0000259" key="3">
    <source>
        <dbReference type="Pfam" id="PF20737"/>
    </source>
</evidence>
<dbReference type="EMBL" id="KL584787">
    <property type="protein sequence ID" value="KEQ90659.1"/>
    <property type="molecule type" value="Genomic_DNA"/>
</dbReference>
<dbReference type="GO" id="GO:0016787">
    <property type="term" value="F:hydrolase activity"/>
    <property type="evidence" value="ECO:0007669"/>
    <property type="project" value="UniProtKB-KW"/>
</dbReference>
<dbReference type="PANTHER" id="PTHR43465">
    <property type="entry name" value="DUF1680 DOMAIN PROTEIN (AFU_ORTHOLOGUE AFUA_1G08910)"/>
    <property type="match status" value="1"/>
</dbReference>
<keyword evidence="4" id="KW-0378">Hydrolase</keyword>
<dbReference type="InterPro" id="IPR049046">
    <property type="entry name" value="Beta-AFase-like_GH127_middle"/>
</dbReference>
<feature type="domain" description="Non-reducing end beta-L-arabinofuranosidase-like GH127 catalytic" evidence="1">
    <location>
        <begin position="19"/>
        <end position="422"/>
    </location>
</feature>
<dbReference type="PANTHER" id="PTHR43465:SF2">
    <property type="entry name" value="DUF1680 DOMAIN PROTEIN (AFU_ORTHOLOGUE AFUA_1G08910)"/>
    <property type="match status" value="1"/>
</dbReference>
<gene>
    <name evidence="4" type="ORF">AUEXF2481DRAFT_92766</name>
</gene>
<evidence type="ECO:0000313" key="5">
    <source>
        <dbReference type="Proteomes" id="UP000030641"/>
    </source>
</evidence>
<keyword evidence="5" id="KW-1185">Reference proteome</keyword>
<dbReference type="Proteomes" id="UP000030641">
    <property type="component" value="Unassembled WGS sequence"/>
</dbReference>
<feature type="domain" description="Non-reducing end beta-L-arabinofuranosidase-like GH127 C-terminal" evidence="3">
    <location>
        <begin position="546"/>
        <end position="655"/>
    </location>
</feature>
<evidence type="ECO:0000259" key="1">
    <source>
        <dbReference type="Pfam" id="PF07944"/>
    </source>
</evidence>
<feature type="domain" description="Non-reducing end beta-L-arabinofuranosidase-like GH127 middle" evidence="2">
    <location>
        <begin position="443"/>
        <end position="525"/>
    </location>
</feature>